<reference evidence="2 3" key="1">
    <citation type="submission" date="2022-04" db="EMBL/GenBank/DDBJ databases">
        <authorList>
            <person name="Huq M.A."/>
        </authorList>
    </citation>
    <scope>NUCLEOTIDE SEQUENCE [LARGE SCALE GENOMIC DNA]</scope>
    <source>
        <strain evidence="2 3">MAH-33</strain>
    </source>
</reference>
<dbReference type="RefSeq" id="WP_247229501.1">
    <property type="nucleotide sequence ID" value="NZ_JALKHS010000002.1"/>
</dbReference>
<feature type="domain" description="SnoaL-like" evidence="1">
    <location>
        <begin position="7"/>
        <end position="148"/>
    </location>
</feature>
<dbReference type="Proteomes" id="UP001203512">
    <property type="component" value="Unassembled WGS sequence"/>
</dbReference>
<dbReference type="EMBL" id="JALKHS010000002">
    <property type="protein sequence ID" value="MCK0530069.1"/>
    <property type="molecule type" value="Genomic_DNA"/>
</dbReference>
<dbReference type="SUPFAM" id="SSF54427">
    <property type="entry name" value="NTF2-like"/>
    <property type="match status" value="1"/>
</dbReference>
<dbReference type="InterPro" id="IPR037401">
    <property type="entry name" value="SnoaL-like"/>
</dbReference>
<name>A0ABT0DSQ3_9SPHN</name>
<comment type="caution">
    <text evidence="2">The sequence shown here is derived from an EMBL/GenBank/DDBJ whole genome shotgun (WGS) entry which is preliminary data.</text>
</comment>
<gene>
    <name evidence="2" type="ORF">MU848_00560</name>
</gene>
<evidence type="ECO:0000313" key="3">
    <source>
        <dbReference type="Proteomes" id="UP001203512"/>
    </source>
</evidence>
<dbReference type="Pfam" id="PF13577">
    <property type="entry name" value="SnoaL_4"/>
    <property type="match status" value="1"/>
</dbReference>
<sequence length="167" mass="18603">MSAEESAVEEIRNLKARYFRIIDTKCFEELNSILSEDAYFDLDGIVNRGSDGSILAPVQLAALFQGHQAAVVRGRAAMVAFITQALSPVISIHHGFTAEIEVDGDSAKAIWPMEDIFFGLTPPHGLIRQAYGHYADIYRKEGGMWRIAGQSLSFLHQRWFEKEGQAS</sequence>
<dbReference type="InterPro" id="IPR032710">
    <property type="entry name" value="NTF2-like_dom_sf"/>
</dbReference>
<protein>
    <submittedName>
        <fullName evidence="2">Nuclear transport factor 2 family protein</fullName>
    </submittedName>
</protein>
<evidence type="ECO:0000313" key="2">
    <source>
        <dbReference type="EMBL" id="MCK0530069.1"/>
    </source>
</evidence>
<organism evidence="2 3">
    <name type="scientific">Sphingobium agri</name>
    <dbReference type="NCBI Taxonomy" id="2933566"/>
    <lineage>
        <taxon>Bacteria</taxon>
        <taxon>Pseudomonadati</taxon>
        <taxon>Pseudomonadota</taxon>
        <taxon>Alphaproteobacteria</taxon>
        <taxon>Sphingomonadales</taxon>
        <taxon>Sphingomonadaceae</taxon>
        <taxon>Sphingobium</taxon>
    </lineage>
</organism>
<dbReference type="Gene3D" id="3.10.450.50">
    <property type="match status" value="1"/>
</dbReference>
<evidence type="ECO:0000259" key="1">
    <source>
        <dbReference type="Pfam" id="PF13577"/>
    </source>
</evidence>
<accession>A0ABT0DSQ3</accession>
<keyword evidence="3" id="KW-1185">Reference proteome</keyword>
<proteinExistence type="predicted"/>